<protein>
    <submittedName>
        <fullName evidence="2">ORF6C domain-containing protein</fullName>
    </submittedName>
</protein>
<dbReference type="NCBIfam" id="TIGR02681">
    <property type="entry name" value="phage_pRha"/>
    <property type="match status" value="1"/>
</dbReference>
<dbReference type="Pfam" id="PF10552">
    <property type="entry name" value="ORF6C"/>
    <property type="match status" value="1"/>
</dbReference>
<keyword evidence="3" id="KW-1185">Reference proteome</keyword>
<evidence type="ECO:0000313" key="3">
    <source>
        <dbReference type="Proteomes" id="UP001444625"/>
    </source>
</evidence>
<proteinExistence type="predicted"/>
<dbReference type="InterPro" id="IPR014054">
    <property type="entry name" value="Phage_regulatory_Rha"/>
</dbReference>
<evidence type="ECO:0000313" key="2">
    <source>
        <dbReference type="EMBL" id="MEN2765797.1"/>
    </source>
</evidence>
<dbReference type="EMBL" id="JBDIML010000001">
    <property type="protein sequence ID" value="MEN2765797.1"/>
    <property type="molecule type" value="Genomic_DNA"/>
</dbReference>
<gene>
    <name evidence="2" type="ORF">ABC228_01235</name>
</gene>
<feature type="domain" description="ORF6C" evidence="1">
    <location>
        <begin position="120"/>
        <end position="219"/>
    </location>
</feature>
<organism evidence="2 3">
    <name type="scientific">Ornithinibacillus xuwenensis</name>
    <dbReference type="NCBI Taxonomy" id="3144668"/>
    <lineage>
        <taxon>Bacteria</taxon>
        <taxon>Bacillati</taxon>
        <taxon>Bacillota</taxon>
        <taxon>Bacilli</taxon>
        <taxon>Bacillales</taxon>
        <taxon>Bacillaceae</taxon>
        <taxon>Ornithinibacillus</taxon>
    </lineage>
</organism>
<dbReference type="Proteomes" id="UP001444625">
    <property type="component" value="Unassembled WGS sequence"/>
</dbReference>
<accession>A0ABU9XC12</accession>
<comment type="caution">
    <text evidence="2">The sequence shown here is derived from an EMBL/GenBank/DDBJ whole genome shotgun (WGS) entry which is preliminary data.</text>
</comment>
<sequence>MNQLQVVPINGQLVTNSQEVSAMVGKPHYELLKDIRKYSAYLAEGNFHLGDFFIESSYKDSNNQSRPCFLITRKGCDMVANKMTGQKGVLFTTEYVTRFEEMEKQIRQPKNQLEILQVAVNELTSQDKRNTNLENTMRIDGGQEFHIRKKVNQIVIETLGGKNSPAYQQLSRKAYSEFWREFKNHYGLPRYGDLPKKNFEDALRFIGMWQPSTTLRIEIQNANNQQTIREVI</sequence>
<evidence type="ECO:0000259" key="1">
    <source>
        <dbReference type="Pfam" id="PF10552"/>
    </source>
</evidence>
<reference evidence="2 3" key="1">
    <citation type="submission" date="2024-05" db="EMBL/GenBank/DDBJ databases">
        <authorList>
            <person name="Haq I."/>
            <person name="Ullah Z."/>
            <person name="Ahmad R."/>
            <person name="Li M."/>
            <person name="Tong Y."/>
        </authorList>
    </citation>
    <scope>NUCLEOTIDE SEQUENCE [LARGE SCALE GENOMIC DNA]</scope>
    <source>
        <strain evidence="2 3">16A2E</strain>
    </source>
</reference>
<dbReference type="InterPro" id="IPR018878">
    <property type="entry name" value="ORF6C_dom"/>
</dbReference>
<dbReference type="Pfam" id="PF09669">
    <property type="entry name" value="Phage_pRha"/>
    <property type="match status" value="1"/>
</dbReference>
<name>A0ABU9XC12_9BACI</name>
<dbReference type="RefSeq" id="WP_345823271.1">
    <property type="nucleotide sequence ID" value="NZ_JBDIML010000001.1"/>
</dbReference>